<feature type="transmembrane region" description="Helical" evidence="9">
    <location>
        <begin position="334"/>
        <end position="354"/>
    </location>
</feature>
<comment type="similarity">
    <text evidence="2 7">Belongs to the major facilitator superfamily. Sugar transporter (TC 2.A.1.1) family.</text>
</comment>
<evidence type="ECO:0000313" key="11">
    <source>
        <dbReference type="EMBL" id="KAL1846511.1"/>
    </source>
</evidence>
<keyword evidence="6 9" id="KW-0472">Membrane</keyword>
<feature type="transmembrane region" description="Helical" evidence="9">
    <location>
        <begin position="398"/>
        <end position="418"/>
    </location>
</feature>
<dbReference type="InterPro" id="IPR020846">
    <property type="entry name" value="MFS_dom"/>
</dbReference>
<dbReference type="InterPro" id="IPR036259">
    <property type="entry name" value="MFS_trans_sf"/>
</dbReference>
<dbReference type="PANTHER" id="PTHR48022:SF72">
    <property type="entry name" value="MAJOR FACILITATOR SUPERFAMILY (MFS) PROFILE DOMAIN-CONTAINING PROTEIN-RELATED"/>
    <property type="match status" value="1"/>
</dbReference>
<comment type="caution">
    <text evidence="11">The sequence shown here is derived from an EMBL/GenBank/DDBJ whole genome shotgun (WGS) entry which is preliminary data.</text>
</comment>
<feature type="transmembrane region" description="Helical" evidence="9">
    <location>
        <begin position="51"/>
        <end position="78"/>
    </location>
</feature>
<keyword evidence="4 9" id="KW-0812">Transmembrane</keyword>
<evidence type="ECO:0000256" key="3">
    <source>
        <dbReference type="ARBA" id="ARBA00022448"/>
    </source>
</evidence>
<comment type="subcellular location">
    <subcellularLocation>
        <location evidence="1">Membrane</location>
        <topology evidence="1">Multi-pass membrane protein</topology>
    </subcellularLocation>
</comment>
<evidence type="ECO:0000313" key="12">
    <source>
        <dbReference type="Proteomes" id="UP001586593"/>
    </source>
</evidence>
<dbReference type="InterPro" id="IPR050360">
    <property type="entry name" value="MFS_Sugar_Transporters"/>
</dbReference>
<evidence type="ECO:0000256" key="6">
    <source>
        <dbReference type="ARBA" id="ARBA00023136"/>
    </source>
</evidence>
<evidence type="ECO:0000256" key="4">
    <source>
        <dbReference type="ARBA" id="ARBA00022692"/>
    </source>
</evidence>
<keyword evidence="12" id="KW-1185">Reference proteome</keyword>
<feature type="region of interest" description="Disordered" evidence="8">
    <location>
        <begin position="475"/>
        <end position="510"/>
    </location>
</feature>
<feature type="transmembrane region" description="Helical" evidence="9">
    <location>
        <begin position="430"/>
        <end position="448"/>
    </location>
</feature>
<evidence type="ECO:0000256" key="5">
    <source>
        <dbReference type="ARBA" id="ARBA00022989"/>
    </source>
</evidence>
<evidence type="ECO:0000256" key="8">
    <source>
        <dbReference type="SAM" id="MobiDB-lite"/>
    </source>
</evidence>
<feature type="transmembrane region" description="Helical" evidence="9">
    <location>
        <begin position="302"/>
        <end position="325"/>
    </location>
</feature>
<name>A0ABR3VW52_9PEZI</name>
<reference evidence="11 12" key="1">
    <citation type="journal article" date="2024" name="Commun. Biol.">
        <title>Comparative genomic analysis of thermophilic fungi reveals convergent evolutionary adaptations and gene losses.</title>
        <authorList>
            <person name="Steindorff A.S."/>
            <person name="Aguilar-Pontes M.V."/>
            <person name="Robinson A.J."/>
            <person name="Andreopoulos B."/>
            <person name="LaButti K."/>
            <person name="Kuo A."/>
            <person name="Mondo S."/>
            <person name="Riley R."/>
            <person name="Otillar R."/>
            <person name="Haridas S."/>
            <person name="Lipzen A."/>
            <person name="Grimwood J."/>
            <person name="Schmutz J."/>
            <person name="Clum A."/>
            <person name="Reid I.D."/>
            <person name="Moisan M.C."/>
            <person name="Butler G."/>
            <person name="Nguyen T.T.M."/>
            <person name="Dewar K."/>
            <person name="Conant G."/>
            <person name="Drula E."/>
            <person name="Henrissat B."/>
            <person name="Hansel C."/>
            <person name="Singer S."/>
            <person name="Hutchinson M.I."/>
            <person name="de Vries R.P."/>
            <person name="Natvig D.O."/>
            <person name="Powell A.J."/>
            <person name="Tsang A."/>
            <person name="Grigoriev I.V."/>
        </authorList>
    </citation>
    <scope>NUCLEOTIDE SEQUENCE [LARGE SCALE GENOMIC DNA]</scope>
    <source>
        <strain evidence="11 12">ATCC 24622</strain>
    </source>
</reference>
<keyword evidence="5 9" id="KW-1133">Transmembrane helix</keyword>
<dbReference type="Gene3D" id="1.20.1250.20">
    <property type="entry name" value="MFS general substrate transporter like domains"/>
    <property type="match status" value="1"/>
</dbReference>
<dbReference type="InterPro" id="IPR005828">
    <property type="entry name" value="MFS_sugar_transport-like"/>
</dbReference>
<evidence type="ECO:0000256" key="9">
    <source>
        <dbReference type="SAM" id="Phobius"/>
    </source>
</evidence>
<dbReference type="PANTHER" id="PTHR48022">
    <property type="entry name" value="PLASTIDIC GLUCOSE TRANSPORTER 4"/>
    <property type="match status" value="1"/>
</dbReference>
<accession>A0ABR3VW52</accession>
<evidence type="ECO:0000256" key="2">
    <source>
        <dbReference type="ARBA" id="ARBA00010992"/>
    </source>
</evidence>
<evidence type="ECO:0000256" key="1">
    <source>
        <dbReference type="ARBA" id="ARBA00004141"/>
    </source>
</evidence>
<dbReference type="InterPro" id="IPR005829">
    <property type="entry name" value="Sugar_transporter_CS"/>
</dbReference>
<proteinExistence type="inferred from homology"/>
<protein>
    <recommendedName>
        <fullName evidence="10">Major facilitator superfamily (MFS) profile domain-containing protein</fullName>
    </recommendedName>
</protein>
<dbReference type="SUPFAM" id="SSF103473">
    <property type="entry name" value="MFS general substrate transporter"/>
    <property type="match status" value="1"/>
</dbReference>
<evidence type="ECO:0000259" key="10">
    <source>
        <dbReference type="PROSITE" id="PS50850"/>
    </source>
</evidence>
<feature type="transmembrane region" description="Helical" evidence="9">
    <location>
        <begin position="266"/>
        <end position="290"/>
    </location>
</feature>
<dbReference type="PROSITE" id="PS50850">
    <property type="entry name" value="MFS"/>
    <property type="match status" value="1"/>
</dbReference>
<evidence type="ECO:0000256" key="7">
    <source>
        <dbReference type="RuleBase" id="RU003346"/>
    </source>
</evidence>
<dbReference type="Pfam" id="PF00083">
    <property type="entry name" value="Sugar_tr"/>
    <property type="match status" value="1"/>
</dbReference>
<feature type="domain" description="Major facilitator superfamily (MFS) profile" evidence="10">
    <location>
        <begin position="18"/>
        <end position="452"/>
    </location>
</feature>
<dbReference type="NCBIfam" id="TIGR00879">
    <property type="entry name" value="SP"/>
    <property type="match status" value="1"/>
</dbReference>
<gene>
    <name evidence="11" type="ORF">VTK73DRAFT_274</name>
</gene>
<feature type="transmembrane region" description="Helical" evidence="9">
    <location>
        <begin position="360"/>
        <end position="386"/>
    </location>
</feature>
<dbReference type="PROSITE" id="PS00217">
    <property type="entry name" value="SUGAR_TRANSPORT_2"/>
    <property type="match status" value="1"/>
</dbReference>
<dbReference type="Proteomes" id="UP001586593">
    <property type="component" value="Unassembled WGS sequence"/>
</dbReference>
<feature type="transmembrane region" description="Helical" evidence="9">
    <location>
        <begin position="175"/>
        <end position="197"/>
    </location>
</feature>
<sequence length="510" mass="56259">MRSLVQVLSRGLGLRILINISCDIAYVLFGYDQGVFGSITTNPDFIETFDHPSAGLLGIIVAIYNLGCFLGCMLNVFISDRLGRRRCMWVAMAVLSVGAALQTSSYSVAQLLVGRIVTGMGTGIETSTVPAYQAELSRPEVRGRVISSEVVFLGAGIVLSYFFDFGMSFKGGPISWRMPLALQICFAIVVVFSVFILPESPRWLAKRGRIQEAIDVICRVEDVPESDPYVQKFHKEIMDTIALEGSRPFSWSRIFKKDSVQSNKRLLLAWGMYFINQMGGINLVVYYASYVLETSIGLDHQLSMILGGCIQVMFLIGSLVPAFFLDKMGRVKTMIWGSFGLGVCMMMLAILLSVGTRNCATAAVAFFFLYNLIFGMTCLSVPYVYVPEILPLEIRSEGASIATGFGIWIWNFVVAISTPSLTTNTGWKSYLVYTCTNFAFIPFLWFFYPETSNLTLEQIDYIFAPKDEVSELGQQLSMDAAGGPTDEKRSTGVVESDSSSGKAAVQHVSD</sequence>
<keyword evidence="3 7" id="KW-0813">Transport</keyword>
<organism evidence="11 12">
    <name type="scientific">Phialemonium thermophilum</name>
    <dbReference type="NCBI Taxonomy" id="223376"/>
    <lineage>
        <taxon>Eukaryota</taxon>
        <taxon>Fungi</taxon>
        <taxon>Dikarya</taxon>
        <taxon>Ascomycota</taxon>
        <taxon>Pezizomycotina</taxon>
        <taxon>Sordariomycetes</taxon>
        <taxon>Sordariomycetidae</taxon>
        <taxon>Cephalothecales</taxon>
        <taxon>Cephalothecaceae</taxon>
        <taxon>Phialemonium</taxon>
    </lineage>
</organism>
<feature type="transmembrane region" description="Helical" evidence="9">
    <location>
        <begin position="12"/>
        <end position="31"/>
    </location>
</feature>
<dbReference type="InterPro" id="IPR003663">
    <property type="entry name" value="Sugar/inositol_transpt"/>
</dbReference>
<feature type="transmembrane region" description="Helical" evidence="9">
    <location>
        <begin position="145"/>
        <end position="163"/>
    </location>
</feature>
<dbReference type="EMBL" id="JAZHXJ010001029">
    <property type="protein sequence ID" value="KAL1846511.1"/>
    <property type="molecule type" value="Genomic_DNA"/>
</dbReference>
<dbReference type="PRINTS" id="PR00171">
    <property type="entry name" value="SUGRTRNSPORT"/>
</dbReference>